<keyword evidence="1" id="KW-1133">Transmembrane helix</keyword>
<dbReference type="Gene3D" id="3.30.70.2390">
    <property type="match status" value="1"/>
</dbReference>
<reference evidence="3 4" key="1">
    <citation type="submission" date="2014-04" db="EMBL/GenBank/DDBJ databases">
        <title>The Genome Sequence of Mycobacterium tuberculosis TKK-01-0051.</title>
        <authorList>
            <consortium name="The Broad Institute Genomics Platform"/>
            <consortium name="The Broad Institute Genome Sequencing Center for Infectious Disease"/>
            <person name="Earl A.M."/>
            <person name="Cohen K."/>
            <person name="Pym A."/>
            <person name="Bishai W."/>
            <person name="Maharaj K."/>
            <person name="Desjardins C."/>
            <person name="Abeel T."/>
            <person name="Young S."/>
            <person name="Zeng Q."/>
            <person name="Gargeya S."/>
            <person name="Abouelleil A."/>
            <person name="Alvarado L."/>
            <person name="Chapman S.B."/>
            <person name="Gainer-Dewar J."/>
            <person name="Goldberg J."/>
            <person name="Griggs A."/>
            <person name="Gujja S."/>
            <person name="Hansen M."/>
            <person name="Howarth C."/>
            <person name="Imamovic A."/>
            <person name="Larimer J."/>
            <person name="Murphy C."/>
            <person name="Naylor J."/>
            <person name="Pearson M."/>
            <person name="Poon T.W."/>
            <person name="Priest M."/>
            <person name="Roberts A."/>
            <person name="Saif S."/>
            <person name="Shea T."/>
            <person name="Sykes S."/>
            <person name="Wortman J."/>
            <person name="Nusbaum C."/>
            <person name="Birren B."/>
        </authorList>
    </citation>
    <scope>NUCLEOTIDE SEQUENCE [LARGE SCALE GENOMIC DNA]</scope>
    <source>
        <strain evidence="3 4">TKK-01-0051</strain>
    </source>
</reference>
<name>A0A051U359_9MYCO</name>
<keyword evidence="4" id="KW-1185">Reference proteome</keyword>
<gene>
    <name evidence="3" type="ORF">K875_02171</name>
</gene>
<protein>
    <submittedName>
        <fullName evidence="3">Secreted alanine rich protein</fullName>
    </submittedName>
</protein>
<dbReference type="AlphaFoldDB" id="A0A051U359"/>
<proteinExistence type="predicted"/>
<dbReference type="HOGENOM" id="CLU_104158_0_0_11"/>
<dbReference type="Pfam" id="PF13399">
    <property type="entry name" value="LytR_C"/>
    <property type="match status" value="1"/>
</dbReference>
<evidence type="ECO:0000313" key="4">
    <source>
        <dbReference type="Proteomes" id="UP000025947"/>
    </source>
</evidence>
<dbReference type="Proteomes" id="UP000025947">
    <property type="component" value="Unassembled WGS sequence"/>
</dbReference>
<evidence type="ECO:0000313" key="3">
    <source>
        <dbReference type="EMBL" id="KBZ63465.1"/>
    </source>
</evidence>
<dbReference type="GeneID" id="31529472"/>
<dbReference type="RefSeq" id="WP_007774878.1">
    <property type="nucleotide sequence ID" value="NZ_KK328284.1"/>
</dbReference>
<feature type="transmembrane region" description="Helical" evidence="1">
    <location>
        <begin position="26"/>
        <end position="44"/>
    </location>
</feature>
<sequence length="216" mass="22449">MVTQITEGTAFDKHGRPFRRRNPRPAIVVVVLLLVATGVIWTIALTRPAKVHEAAVCNPPPQAAGSAPAQLGEQVSRSAMMDVTPAKLADTKVRVLNASGRGGQAGDVAGAMKDLGFAQPTAANDPLYAGTRLTCQGQIRFGTAGQATAAAVWLVAPCTELFNDNRADDSVDLSLGTDFSALAHNDDIDAVLATLRPGATEPSDPTLLAKIHASSC</sequence>
<dbReference type="EMBL" id="JLXW01000006">
    <property type="protein sequence ID" value="KBZ63465.1"/>
    <property type="molecule type" value="Genomic_DNA"/>
</dbReference>
<organism evidence="3 4">
    <name type="scientific">Mycobacterium [tuberculosis] TKK-01-0051</name>
    <dbReference type="NCBI Taxonomy" id="1324261"/>
    <lineage>
        <taxon>Bacteria</taxon>
        <taxon>Bacillati</taxon>
        <taxon>Actinomycetota</taxon>
        <taxon>Actinomycetes</taxon>
        <taxon>Mycobacteriales</taxon>
        <taxon>Mycobacteriaceae</taxon>
        <taxon>Mycobacterium</taxon>
        <taxon>Mycobacterium avium complex (MAC)</taxon>
    </lineage>
</organism>
<evidence type="ECO:0000259" key="2">
    <source>
        <dbReference type="Pfam" id="PF13399"/>
    </source>
</evidence>
<dbReference type="PATRIC" id="fig|1324261.3.peg.2192"/>
<keyword evidence="1" id="KW-0472">Membrane</keyword>
<comment type="caution">
    <text evidence="3">The sequence shown here is derived from an EMBL/GenBank/DDBJ whole genome shotgun (WGS) entry which is preliminary data.</text>
</comment>
<dbReference type="InterPro" id="IPR027381">
    <property type="entry name" value="LytR/CpsA/Psr_C"/>
</dbReference>
<accession>A0A051U359</accession>
<dbReference type="NCBIfam" id="NF035953">
    <property type="entry name" value="integrity_Cei"/>
    <property type="match status" value="1"/>
</dbReference>
<evidence type="ECO:0000256" key="1">
    <source>
        <dbReference type="SAM" id="Phobius"/>
    </source>
</evidence>
<feature type="domain" description="LytR/CpsA/Psr regulator C-terminal" evidence="2">
    <location>
        <begin position="90"/>
        <end position="179"/>
    </location>
</feature>
<keyword evidence="1" id="KW-0812">Transmembrane</keyword>